<reference evidence="1" key="2">
    <citation type="journal article" date="2015" name="Fish Shellfish Immunol.">
        <title>Early steps in the European eel (Anguilla anguilla)-Vibrio vulnificus interaction in the gills: Role of the RtxA13 toxin.</title>
        <authorList>
            <person name="Callol A."/>
            <person name="Pajuelo D."/>
            <person name="Ebbesson L."/>
            <person name="Teles M."/>
            <person name="MacKenzie S."/>
            <person name="Amaro C."/>
        </authorList>
    </citation>
    <scope>NUCLEOTIDE SEQUENCE</scope>
</reference>
<name>A0A0E9U9Z8_ANGAN</name>
<dbReference type="EMBL" id="GBXM01046020">
    <property type="protein sequence ID" value="JAH62557.1"/>
    <property type="molecule type" value="Transcribed_RNA"/>
</dbReference>
<organism evidence="1">
    <name type="scientific">Anguilla anguilla</name>
    <name type="common">European freshwater eel</name>
    <name type="synonym">Muraena anguilla</name>
    <dbReference type="NCBI Taxonomy" id="7936"/>
    <lineage>
        <taxon>Eukaryota</taxon>
        <taxon>Metazoa</taxon>
        <taxon>Chordata</taxon>
        <taxon>Craniata</taxon>
        <taxon>Vertebrata</taxon>
        <taxon>Euteleostomi</taxon>
        <taxon>Actinopterygii</taxon>
        <taxon>Neopterygii</taxon>
        <taxon>Teleostei</taxon>
        <taxon>Anguilliformes</taxon>
        <taxon>Anguillidae</taxon>
        <taxon>Anguilla</taxon>
    </lineage>
</organism>
<dbReference type="AlphaFoldDB" id="A0A0E9U9Z8"/>
<accession>A0A0E9U9Z8</accession>
<reference evidence="1" key="1">
    <citation type="submission" date="2014-11" db="EMBL/GenBank/DDBJ databases">
        <authorList>
            <person name="Amaro Gonzalez C."/>
        </authorList>
    </citation>
    <scope>NUCLEOTIDE SEQUENCE</scope>
</reference>
<evidence type="ECO:0000313" key="1">
    <source>
        <dbReference type="EMBL" id="JAH62557.1"/>
    </source>
</evidence>
<proteinExistence type="predicted"/>
<sequence>MFFRDAKTQHHTNGFIIIFPTICNVGRSLTVV</sequence>
<protein>
    <submittedName>
        <fullName evidence="1">Uncharacterized protein</fullName>
    </submittedName>
</protein>